<organism evidence="9 10">
    <name type="scientific">Lautropia dentalis</name>
    <dbReference type="NCBI Taxonomy" id="2490857"/>
    <lineage>
        <taxon>Bacteria</taxon>
        <taxon>Pseudomonadati</taxon>
        <taxon>Pseudomonadota</taxon>
        <taxon>Betaproteobacteria</taxon>
        <taxon>Burkholderiales</taxon>
        <taxon>Burkholderiaceae</taxon>
        <taxon>Lautropia</taxon>
    </lineage>
</organism>
<keyword evidence="9" id="KW-0969">Cilium</keyword>
<dbReference type="Pfam" id="PF06429">
    <property type="entry name" value="Flg_bbr_C"/>
    <property type="match status" value="1"/>
</dbReference>
<evidence type="ECO:0000256" key="5">
    <source>
        <dbReference type="ARBA" id="ARBA00025933"/>
    </source>
</evidence>
<dbReference type="AlphaFoldDB" id="A0A3R8LRG0"/>
<evidence type="ECO:0000259" key="7">
    <source>
        <dbReference type="Pfam" id="PF00460"/>
    </source>
</evidence>
<dbReference type="Pfam" id="PF00460">
    <property type="entry name" value="Flg_bb_rod"/>
    <property type="match status" value="1"/>
</dbReference>
<dbReference type="EMBL" id="RRUE01000001">
    <property type="protein sequence ID" value="RRN45171.1"/>
    <property type="molecule type" value="Genomic_DNA"/>
</dbReference>
<dbReference type="InterPro" id="IPR019776">
    <property type="entry name" value="Flagellar_basal_body_rod_CS"/>
</dbReference>
<evidence type="ECO:0000313" key="9">
    <source>
        <dbReference type="EMBL" id="RRN45171.1"/>
    </source>
</evidence>
<evidence type="ECO:0000256" key="3">
    <source>
        <dbReference type="ARBA" id="ARBA00017941"/>
    </source>
</evidence>
<reference evidence="9 10" key="1">
    <citation type="submission" date="2018-11" db="EMBL/GenBank/DDBJ databases">
        <title>Genome sequencing of Lautropia sp. KCOM 2505 (= ChDC F240).</title>
        <authorList>
            <person name="Kook J.-K."/>
            <person name="Park S.-N."/>
            <person name="Lim Y.K."/>
        </authorList>
    </citation>
    <scope>NUCLEOTIDE SEQUENCE [LARGE SCALE GENOMIC DNA]</scope>
    <source>
        <strain evidence="9 10">KCOM 2505</strain>
    </source>
</reference>
<feature type="domain" description="Flagellar basal-body/hook protein C-terminal" evidence="8">
    <location>
        <begin position="103"/>
        <end position="147"/>
    </location>
</feature>
<comment type="caution">
    <text evidence="9">The sequence shown here is derived from an EMBL/GenBank/DDBJ whole genome shotgun (WGS) entry which is preliminary data.</text>
</comment>
<evidence type="ECO:0000313" key="10">
    <source>
        <dbReference type="Proteomes" id="UP000270261"/>
    </source>
</evidence>
<feature type="domain" description="Flagellar basal body rod protein N-terminal" evidence="7">
    <location>
        <begin position="11"/>
        <end position="35"/>
    </location>
</feature>
<comment type="similarity">
    <text evidence="2">Belongs to the flagella basal body rod proteins family.</text>
</comment>
<dbReference type="PANTHER" id="PTHR30435">
    <property type="entry name" value="FLAGELLAR PROTEIN"/>
    <property type="match status" value="1"/>
</dbReference>
<dbReference type="RefSeq" id="WP_125094601.1">
    <property type="nucleotide sequence ID" value="NZ_RRUE01000001.1"/>
</dbReference>
<gene>
    <name evidence="9" type="primary">flgC</name>
    <name evidence="9" type="ORF">EHV23_02695</name>
</gene>
<dbReference type="InterPro" id="IPR006299">
    <property type="entry name" value="FlgC"/>
</dbReference>
<dbReference type="InterPro" id="IPR010930">
    <property type="entry name" value="Flg_bb/hook_C_dom"/>
</dbReference>
<keyword evidence="9" id="KW-0282">Flagellum</keyword>
<sequence length="149" mass="15753">MASLMNILPLAGSALSAQSQRLNTVASNLANADTVAGPDGEAYKARQVVFQPALVQARAAAGGRQWSTRGASASMGVRVVDVVEDQTPGKQTYDPKNPAANAEGYVMHSNVNVIEEMVNMISASRSYQNNVEMMNTAQQLALKTLSLGQ</sequence>
<dbReference type="GO" id="GO:0030694">
    <property type="term" value="C:bacterial-type flagellum basal body, rod"/>
    <property type="evidence" value="ECO:0007669"/>
    <property type="project" value="UniProtKB-UniRule"/>
</dbReference>
<dbReference type="InterPro" id="IPR001444">
    <property type="entry name" value="Flag_bb_rod_N"/>
</dbReference>
<evidence type="ECO:0000256" key="4">
    <source>
        <dbReference type="ARBA" id="ARBA00023143"/>
    </source>
</evidence>
<evidence type="ECO:0000256" key="1">
    <source>
        <dbReference type="ARBA" id="ARBA00004117"/>
    </source>
</evidence>
<keyword evidence="4 6" id="KW-0975">Bacterial flagellum</keyword>
<dbReference type="PROSITE" id="PS00588">
    <property type="entry name" value="FLAGELLA_BB_ROD"/>
    <property type="match status" value="1"/>
</dbReference>
<evidence type="ECO:0000256" key="2">
    <source>
        <dbReference type="ARBA" id="ARBA00009677"/>
    </source>
</evidence>
<keyword evidence="10" id="KW-1185">Reference proteome</keyword>
<proteinExistence type="inferred from homology"/>
<dbReference type="Proteomes" id="UP000270261">
    <property type="component" value="Unassembled WGS sequence"/>
</dbReference>
<keyword evidence="9" id="KW-0966">Cell projection</keyword>
<comment type="subunit">
    <text evidence="5 6">The basal body constitutes a major portion of the flagellar organelle and consists of four rings (L,P,S, and M) mounted on a central rod. The rod consists of about 26 subunits of FlgG in the distal portion, and FlgB, FlgC and FlgF are thought to build up the proximal portion of the rod with about 6 subunits each.</text>
</comment>
<dbReference type="NCBIfam" id="TIGR01395">
    <property type="entry name" value="FlgC"/>
    <property type="match status" value="1"/>
</dbReference>
<comment type="subcellular location">
    <subcellularLocation>
        <location evidence="1 6">Bacterial flagellum basal body</location>
    </subcellularLocation>
</comment>
<evidence type="ECO:0000256" key="6">
    <source>
        <dbReference type="RuleBase" id="RU362062"/>
    </source>
</evidence>
<accession>A0A3R8LRG0</accession>
<dbReference type="OrthoDB" id="9794148at2"/>
<name>A0A3R8LRG0_9BURK</name>
<protein>
    <recommendedName>
        <fullName evidence="3 6">Flagellar basal-body rod protein FlgC</fullName>
    </recommendedName>
</protein>
<dbReference type="GO" id="GO:0071978">
    <property type="term" value="P:bacterial-type flagellum-dependent swarming motility"/>
    <property type="evidence" value="ECO:0007669"/>
    <property type="project" value="TreeGrafter"/>
</dbReference>
<evidence type="ECO:0000259" key="8">
    <source>
        <dbReference type="Pfam" id="PF06429"/>
    </source>
</evidence>
<dbReference type="PANTHER" id="PTHR30435:SF2">
    <property type="entry name" value="FLAGELLAR BASAL-BODY ROD PROTEIN FLGC"/>
    <property type="match status" value="1"/>
</dbReference>